<dbReference type="Proteomes" id="UP000319812">
    <property type="component" value="Unassembled WGS sequence"/>
</dbReference>
<dbReference type="EMBL" id="BJOC01000010">
    <property type="protein sequence ID" value="GED21557.1"/>
    <property type="molecule type" value="Genomic_DNA"/>
</dbReference>
<reference evidence="2 3" key="1">
    <citation type="submission" date="2019-06" db="EMBL/GenBank/DDBJ databases">
        <title>Whole genome shotgun sequence of Halomonas halmophila NBRC 15537.</title>
        <authorList>
            <person name="Hosoyama A."/>
            <person name="Uohara A."/>
            <person name="Ohji S."/>
            <person name="Ichikawa N."/>
        </authorList>
    </citation>
    <scope>NUCLEOTIDE SEQUENCE [LARGE SCALE GENOMIC DNA]</scope>
    <source>
        <strain evidence="2 3">NBRC 15537</strain>
    </source>
</reference>
<dbReference type="AlphaFoldDB" id="A0A4Y4EWI6"/>
<comment type="caution">
    <text evidence="2">The sequence shown here is derived from an EMBL/GenBank/DDBJ whole genome shotgun (WGS) entry which is preliminary data.</text>
</comment>
<organism evidence="2 3">
    <name type="scientific">Halomonas halmophila</name>
    <dbReference type="NCBI Taxonomy" id="252"/>
    <lineage>
        <taxon>Bacteria</taxon>
        <taxon>Pseudomonadati</taxon>
        <taxon>Pseudomonadota</taxon>
        <taxon>Gammaproteobacteria</taxon>
        <taxon>Oceanospirillales</taxon>
        <taxon>Halomonadaceae</taxon>
        <taxon>Halomonas</taxon>
    </lineage>
</organism>
<evidence type="ECO:0000313" key="2">
    <source>
        <dbReference type="EMBL" id="GED21557.1"/>
    </source>
</evidence>
<evidence type="ECO:0000256" key="1">
    <source>
        <dbReference type="SAM" id="SignalP"/>
    </source>
</evidence>
<gene>
    <name evidence="2" type="ORF">HHA01_05340</name>
</gene>
<keyword evidence="1" id="KW-0732">Signal</keyword>
<feature type="signal peptide" evidence="1">
    <location>
        <begin position="1"/>
        <end position="22"/>
    </location>
</feature>
<feature type="chain" id="PRO_5021429935" evidence="1">
    <location>
        <begin position="23"/>
        <end position="106"/>
    </location>
</feature>
<evidence type="ECO:0000313" key="3">
    <source>
        <dbReference type="Proteomes" id="UP000319812"/>
    </source>
</evidence>
<name>A0A4Y4EWI6_9GAMM</name>
<sequence>MNITLKAVVLVSMVIFSSFSYGQCAQTLSNGASVDGMIAETGNARELLKLSRAQIDEYDKWLGELRKSMNQGVAGNEIQQLYSSGQMAKKLEEELSRALECRLAES</sequence>
<proteinExistence type="predicted"/>
<accession>A0A4Y4EWI6</accession>
<protein>
    <submittedName>
        <fullName evidence="2">Uncharacterized protein</fullName>
    </submittedName>
</protein>
<keyword evidence="3" id="KW-1185">Reference proteome</keyword>
<dbReference type="RefSeq" id="WP_141317561.1">
    <property type="nucleotide sequence ID" value="NZ_BJOC01000010.1"/>
</dbReference>